<dbReference type="EMBL" id="OU895880">
    <property type="protein sequence ID" value="CAG9811390.1"/>
    <property type="molecule type" value="Genomic_DNA"/>
</dbReference>
<protein>
    <submittedName>
        <fullName evidence="4">Uncharacterized protein</fullName>
    </submittedName>
</protein>
<keyword evidence="3" id="KW-0677">Repeat</keyword>
<dbReference type="InterPro" id="IPR032675">
    <property type="entry name" value="LRR_dom_sf"/>
</dbReference>
<dbReference type="SMART" id="SM00365">
    <property type="entry name" value="LRR_SD22"/>
    <property type="match status" value="3"/>
</dbReference>
<evidence type="ECO:0000256" key="3">
    <source>
        <dbReference type="ARBA" id="ARBA00022737"/>
    </source>
</evidence>
<dbReference type="SMART" id="SM00369">
    <property type="entry name" value="LRR_TYP"/>
    <property type="match status" value="2"/>
</dbReference>
<dbReference type="Proteomes" id="UP001153620">
    <property type="component" value="Chromosome 4"/>
</dbReference>
<dbReference type="InterPro" id="IPR003591">
    <property type="entry name" value="Leu-rich_rpt_typical-subtyp"/>
</dbReference>
<dbReference type="OrthoDB" id="1394818at2759"/>
<reference evidence="4" key="2">
    <citation type="submission" date="2022-10" db="EMBL/GenBank/DDBJ databases">
        <authorList>
            <consortium name="ENA_rothamsted_submissions"/>
            <consortium name="culmorum"/>
            <person name="King R."/>
        </authorList>
    </citation>
    <scope>NUCLEOTIDE SEQUENCE</scope>
</reference>
<keyword evidence="1" id="KW-0433">Leucine-rich repeat</keyword>
<keyword evidence="2" id="KW-0732">Signal</keyword>
<dbReference type="PANTHER" id="PTHR24373:SF392">
    <property type="entry name" value="NEPHROCAN"/>
    <property type="match status" value="1"/>
</dbReference>
<evidence type="ECO:0000256" key="1">
    <source>
        <dbReference type="ARBA" id="ARBA00022614"/>
    </source>
</evidence>
<accession>A0A9N9WYP0</accession>
<sequence>MATKFPNSKNLWISNSKLKFVERTKLQPWTNLTIFCFNENEIEEFADDTFVDLVNLETLWIYSNKITDLSEILFRSLTKLKIFDARNNLITYLPPKLFSNNPNLKVVNFSFNSLKKIDIDFSDFKSIKWIVFDGNECIKASYCKIFDCLKSIKQMQGVIDKDC</sequence>
<dbReference type="InterPro" id="IPR050328">
    <property type="entry name" value="Dev_Immune_Receptor"/>
</dbReference>
<dbReference type="PROSITE" id="PS51450">
    <property type="entry name" value="LRR"/>
    <property type="match status" value="1"/>
</dbReference>
<dbReference type="AlphaFoldDB" id="A0A9N9WYP0"/>
<evidence type="ECO:0000313" key="5">
    <source>
        <dbReference type="Proteomes" id="UP001153620"/>
    </source>
</evidence>
<evidence type="ECO:0000256" key="2">
    <source>
        <dbReference type="ARBA" id="ARBA00022729"/>
    </source>
</evidence>
<dbReference type="SUPFAM" id="SSF52058">
    <property type="entry name" value="L domain-like"/>
    <property type="match status" value="1"/>
</dbReference>
<evidence type="ECO:0000313" key="4">
    <source>
        <dbReference type="EMBL" id="CAG9811390.1"/>
    </source>
</evidence>
<gene>
    <name evidence="4" type="ORF">CHIRRI_LOCUS14200</name>
</gene>
<reference evidence="4" key="1">
    <citation type="submission" date="2022-01" db="EMBL/GenBank/DDBJ databases">
        <authorList>
            <person name="King R."/>
        </authorList>
    </citation>
    <scope>NUCLEOTIDE SEQUENCE</scope>
</reference>
<dbReference type="InterPro" id="IPR001611">
    <property type="entry name" value="Leu-rich_rpt"/>
</dbReference>
<dbReference type="Gene3D" id="3.80.10.10">
    <property type="entry name" value="Ribonuclease Inhibitor"/>
    <property type="match status" value="1"/>
</dbReference>
<proteinExistence type="predicted"/>
<organism evidence="4 5">
    <name type="scientific">Chironomus riparius</name>
    <dbReference type="NCBI Taxonomy" id="315576"/>
    <lineage>
        <taxon>Eukaryota</taxon>
        <taxon>Metazoa</taxon>
        <taxon>Ecdysozoa</taxon>
        <taxon>Arthropoda</taxon>
        <taxon>Hexapoda</taxon>
        <taxon>Insecta</taxon>
        <taxon>Pterygota</taxon>
        <taxon>Neoptera</taxon>
        <taxon>Endopterygota</taxon>
        <taxon>Diptera</taxon>
        <taxon>Nematocera</taxon>
        <taxon>Chironomoidea</taxon>
        <taxon>Chironomidae</taxon>
        <taxon>Chironominae</taxon>
        <taxon>Chironomus</taxon>
    </lineage>
</organism>
<dbReference type="Pfam" id="PF13855">
    <property type="entry name" value="LRR_8"/>
    <property type="match status" value="1"/>
</dbReference>
<dbReference type="PANTHER" id="PTHR24373">
    <property type="entry name" value="SLIT RELATED LEUCINE-RICH REPEAT NEURONAL PROTEIN"/>
    <property type="match status" value="1"/>
</dbReference>
<keyword evidence="5" id="KW-1185">Reference proteome</keyword>
<name>A0A9N9WYP0_9DIPT</name>